<proteinExistence type="predicted"/>
<organism evidence="1 2">
    <name type="scientific">Rhizoclosmatium globosum</name>
    <dbReference type="NCBI Taxonomy" id="329046"/>
    <lineage>
        <taxon>Eukaryota</taxon>
        <taxon>Fungi</taxon>
        <taxon>Fungi incertae sedis</taxon>
        <taxon>Chytridiomycota</taxon>
        <taxon>Chytridiomycota incertae sedis</taxon>
        <taxon>Chytridiomycetes</taxon>
        <taxon>Chytridiales</taxon>
        <taxon>Chytriomycetaceae</taxon>
        <taxon>Rhizoclosmatium</taxon>
    </lineage>
</organism>
<reference evidence="1 2" key="1">
    <citation type="submission" date="2016-07" db="EMBL/GenBank/DDBJ databases">
        <title>Pervasive Adenine N6-methylation of Active Genes in Fungi.</title>
        <authorList>
            <consortium name="DOE Joint Genome Institute"/>
            <person name="Mondo S.J."/>
            <person name="Dannebaum R.O."/>
            <person name="Kuo R.C."/>
            <person name="Labutti K."/>
            <person name="Haridas S."/>
            <person name="Kuo A."/>
            <person name="Salamov A."/>
            <person name="Ahrendt S.R."/>
            <person name="Lipzen A."/>
            <person name="Sullivan W."/>
            <person name="Andreopoulos W.B."/>
            <person name="Clum A."/>
            <person name="Lindquist E."/>
            <person name="Daum C."/>
            <person name="Ramamoorthy G.K."/>
            <person name="Gryganskyi A."/>
            <person name="Culley D."/>
            <person name="Magnuson J.K."/>
            <person name="James T.Y."/>
            <person name="O'Malley M.A."/>
            <person name="Stajich J.E."/>
            <person name="Spatafora J.W."/>
            <person name="Visel A."/>
            <person name="Grigoriev I.V."/>
        </authorList>
    </citation>
    <scope>NUCLEOTIDE SEQUENCE [LARGE SCALE GENOMIC DNA]</scope>
    <source>
        <strain evidence="1 2">JEL800</strain>
    </source>
</reference>
<accession>A0A1Y2CKS1</accession>
<gene>
    <name evidence="1" type="ORF">BCR33DRAFT_782729</name>
</gene>
<evidence type="ECO:0000313" key="2">
    <source>
        <dbReference type="Proteomes" id="UP000193642"/>
    </source>
</evidence>
<dbReference type="AlphaFoldDB" id="A0A1Y2CKS1"/>
<evidence type="ECO:0000313" key="1">
    <source>
        <dbReference type="EMBL" id="ORY47618.1"/>
    </source>
</evidence>
<comment type="caution">
    <text evidence="1">The sequence shown here is derived from an EMBL/GenBank/DDBJ whole genome shotgun (WGS) entry which is preliminary data.</text>
</comment>
<sequence length="51" mass="6243">MLYEWGNDILDLLALARERRLYDPTDPLEGAIFQFLAIPYYQQFFDEKRWT</sequence>
<dbReference type="EMBL" id="MCGO01000013">
    <property type="protein sequence ID" value="ORY47618.1"/>
    <property type="molecule type" value="Genomic_DNA"/>
</dbReference>
<dbReference type="Proteomes" id="UP000193642">
    <property type="component" value="Unassembled WGS sequence"/>
</dbReference>
<name>A0A1Y2CKS1_9FUNG</name>
<keyword evidence="2" id="KW-1185">Reference proteome</keyword>
<dbReference type="OrthoDB" id="5946233at2759"/>
<protein>
    <submittedName>
        <fullName evidence="1">Uncharacterized protein</fullName>
    </submittedName>
</protein>